<sequence length="195" mass="23303">MLHNNLFCKIISLENLFASWQEFRKGKCKKSDVQIFERNLEDNLFSLHFELKNRTYRHSNYTSFFITDPKVRNIHKACVKDRIVHHAIYRVLYPIFDKGFIYDSYSCWNKKGTHKAVDRLESFTRKVSKNYIGECWALKCDIKKFFNSVDHHILFELIKKKVFEKDTLDLLWNIILSFGNPERERELIGVSQSAI</sequence>
<dbReference type="InterPro" id="IPR051083">
    <property type="entry name" value="GrpII_Intron_Splice-Mob/Def"/>
</dbReference>
<organism evidence="1 2">
    <name type="scientific">Candidatus Nealsonbacteria bacterium CG23_combo_of_CG06-09_8_20_14_all_40_13</name>
    <dbReference type="NCBI Taxonomy" id="1974724"/>
    <lineage>
        <taxon>Bacteria</taxon>
        <taxon>Candidatus Nealsoniibacteriota</taxon>
    </lineage>
</organism>
<protein>
    <submittedName>
        <fullName evidence="1">Uncharacterized protein</fullName>
    </submittedName>
</protein>
<proteinExistence type="predicted"/>
<accession>A0A2G9YQE0</accession>
<reference evidence="1 2" key="1">
    <citation type="submission" date="2017-09" db="EMBL/GenBank/DDBJ databases">
        <title>Depth-based differentiation of microbial function through sediment-hosted aquifers and enrichment of novel symbionts in the deep terrestrial subsurface.</title>
        <authorList>
            <person name="Probst A.J."/>
            <person name="Ladd B."/>
            <person name="Jarett J.K."/>
            <person name="Geller-Mcgrath D.E."/>
            <person name="Sieber C.M."/>
            <person name="Emerson J.B."/>
            <person name="Anantharaman K."/>
            <person name="Thomas B.C."/>
            <person name="Malmstrom R."/>
            <person name="Stieglmeier M."/>
            <person name="Klingl A."/>
            <person name="Woyke T."/>
            <person name="Ryan C.M."/>
            <person name="Banfield J.F."/>
        </authorList>
    </citation>
    <scope>NUCLEOTIDE SEQUENCE [LARGE SCALE GENOMIC DNA]</scope>
    <source>
        <strain evidence="1">CG23_combo_of_CG06-09_8_20_14_all_40_13</strain>
    </source>
</reference>
<dbReference type="SUPFAM" id="SSF56672">
    <property type="entry name" value="DNA/RNA polymerases"/>
    <property type="match status" value="1"/>
</dbReference>
<evidence type="ECO:0000313" key="1">
    <source>
        <dbReference type="EMBL" id="PIP21460.1"/>
    </source>
</evidence>
<dbReference type="Proteomes" id="UP000231567">
    <property type="component" value="Unassembled WGS sequence"/>
</dbReference>
<dbReference type="EMBL" id="PCRM01000039">
    <property type="protein sequence ID" value="PIP21460.1"/>
    <property type="molecule type" value="Genomic_DNA"/>
</dbReference>
<dbReference type="InterPro" id="IPR043502">
    <property type="entry name" value="DNA/RNA_pol_sf"/>
</dbReference>
<dbReference type="AlphaFoldDB" id="A0A2G9YQE0"/>
<comment type="caution">
    <text evidence="1">The sequence shown here is derived from an EMBL/GenBank/DDBJ whole genome shotgun (WGS) entry which is preliminary data.</text>
</comment>
<name>A0A2G9YQE0_9BACT</name>
<evidence type="ECO:0000313" key="2">
    <source>
        <dbReference type="Proteomes" id="UP000231567"/>
    </source>
</evidence>
<gene>
    <name evidence="1" type="ORF">COX39_02935</name>
</gene>
<dbReference type="PANTHER" id="PTHR34047">
    <property type="entry name" value="NUCLEAR INTRON MATURASE 1, MITOCHONDRIAL-RELATED"/>
    <property type="match status" value="1"/>
</dbReference>
<dbReference type="PANTHER" id="PTHR34047:SF8">
    <property type="entry name" value="PROTEIN YKFC"/>
    <property type="match status" value="1"/>
</dbReference>